<reference evidence="1" key="1">
    <citation type="submission" date="2022-07" db="EMBL/GenBank/DDBJ databases">
        <title>Genome Sequence of Phlebia brevispora.</title>
        <authorList>
            <person name="Buettner E."/>
        </authorList>
    </citation>
    <scope>NUCLEOTIDE SEQUENCE</scope>
    <source>
        <strain evidence="1">MPL23</strain>
    </source>
</reference>
<name>A0ACC1RT32_9APHY</name>
<evidence type="ECO:0000313" key="2">
    <source>
        <dbReference type="Proteomes" id="UP001148662"/>
    </source>
</evidence>
<accession>A0ACC1RT32</accession>
<dbReference type="Proteomes" id="UP001148662">
    <property type="component" value="Unassembled WGS sequence"/>
</dbReference>
<sequence>MSLSAPNLADTDIVYGDFGFHAAHQPLLDASVPAPQCDYLPLIYAPAPQYPPLYSGKSLASPPPSPSDAVVDVVEMVPGLIGSAPTDTFVSLRGADETVGDPAFVEAVGPLDALALGQPAMPPPVASNTPTEKSICASTHASDPLEETLSIPHAKSGDSPCLQTQTPERLRRPMQKICWRLAARLKLDKPFRDLRTYEKKAGLVYILGLEEYAWWLRQYLVSVNLTPPGLKCEGTQSLLASNIRLQQELNNLRKGHANVLYLMNQEQSTLQAQNQRLKRIVADTNANFSQMANRTEGANARLLQEVKKLRSESARMKAVFNGTMDRLAADVQCEICAMLMMRPYTRGFPTDRLTRPVRVAVQLFSGNPACHMSSEMWQQQLQRQTRQDLENMYRRAFDVRSLAADVPRVSASIPPGVVAQPSSL</sequence>
<gene>
    <name evidence="1" type="ORF">NM688_g8717</name>
</gene>
<proteinExistence type="predicted"/>
<organism evidence="1 2">
    <name type="scientific">Phlebia brevispora</name>
    <dbReference type="NCBI Taxonomy" id="194682"/>
    <lineage>
        <taxon>Eukaryota</taxon>
        <taxon>Fungi</taxon>
        <taxon>Dikarya</taxon>
        <taxon>Basidiomycota</taxon>
        <taxon>Agaricomycotina</taxon>
        <taxon>Agaricomycetes</taxon>
        <taxon>Polyporales</taxon>
        <taxon>Meruliaceae</taxon>
        <taxon>Phlebia</taxon>
    </lineage>
</organism>
<keyword evidence="2" id="KW-1185">Reference proteome</keyword>
<protein>
    <submittedName>
        <fullName evidence="1">Uncharacterized protein</fullName>
    </submittedName>
</protein>
<evidence type="ECO:0000313" key="1">
    <source>
        <dbReference type="EMBL" id="KAJ3523513.1"/>
    </source>
</evidence>
<dbReference type="EMBL" id="JANHOG010002430">
    <property type="protein sequence ID" value="KAJ3523513.1"/>
    <property type="molecule type" value="Genomic_DNA"/>
</dbReference>
<comment type="caution">
    <text evidence="1">The sequence shown here is derived from an EMBL/GenBank/DDBJ whole genome shotgun (WGS) entry which is preliminary data.</text>
</comment>